<organism evidence="2 4">
    <name type="scientific">Lactobacillus jensenii</name>
    <dbReference type="NCBI Taxonomy" id="109790"/>
    <lineage>
        <taxon>Bacteria</taxon>
        <taxon>Bacillati</taxon>
        <taxon>Bacillota</taxon>
        <taxon>Bacilli</taxon>
        <taxon>Lactobacillales</taxon>
        <taxon>Lactobacillaceae</taxon>
        <taxon>Lactobacillus</taxon>
    </lineage>
</organism>
<reference evidence="3 5" key="2">
    <citation type="submission" date="2024-04" db="EMBL/GenBank/DDBJ databases">
        <title>Three lactobacilli isolated from voided urine samples from females with type 2 diabetes.</title>
        <authorList>
            <person name="Kula A."/>
            <person name="Stegman N."/>
            <person name="Putonti C."/>
        </authorList>
    </citation>
    <scope>NUCLEOTIDE SEQUENCE [LARGE SCALE GENOMIC DNA]</scope>
    <source>
        <strain evidence="3 5">1855</strain>
    </source>
</reference>
<feature type="domain" description="HTH marR-type" evidence="1">
    <location>
        <begin position="37"/>
        <end position="86"/>
    </location>
</feature>
<evidence type="ECO:0000313" key="5">
    <source>
        <dbReference type="Proteomes" id="UP001385848"/>
    </source>
</evidence>
<evidence type="ECO:0000313" key="4">
    <source>
        <dbReference type="Proteomes" id="UP000327236"/>
    </source>
</evidence>
<comment type="caution">
    <text evidence="2">The sequence shown here is derived from an EMBL/GenBank/DDBJ whole genome shotgun (WGS) entry which is preliminary data.</text>
</comment>
<dbReference type="InterPro" id="IPR036388">
    <property type="entry name" value="WH-like_DNA-bd_sf"/>
</dbReference>
<dbReference type="RefSeq" id="WP_006585062.1">
    <property type="nucleotide sequence ID" value="NZ_CATOUV010000001.1"/>
</dbReference>
<dbReference type="AlphaFoldDB" id="A0A5N1IEN5"/>
<dbReference type="KEGG" id="lje:BUE77_02770"/>
<dbReference type="InterPro" id="IPR036390">
    <property type="entry name" value="WH_DNA-bd_sf"/>
</dbReference>
<sequence>MKYVKMTEKINMAIINSGRAYQAWDMDNGLPTYLSVILYELFYHKRLSQKELVERSGIPKQSINKGIKLLQEKDYLICEYNGGDRRVKECYLTKAGLDYAKIKVGPLFDLEDEIIYKMGVKRVEKLTELLEEYSHTLWELVKEDEKL</sequence>
<protein>
    <submittedName>
        <fullName evidence="2">MarR family transcriptional regulator</fullName>
    </submittedName>
</protein>
<dbReference type="Proteomes" id="UP000327236">
    <property type="component" value="Unassembled WGS sequence"/>
</dbReference>
<dbReference type="Pfam" id="PF12802">
    <property type="entry name" value="MarR_2"/>
    <property type="match status" value="1"/>
</dbReference>
<name>A0A5N1IEN5_LACJE</name>
<dbReference type="OrthoDB" id="2328690at2"/>
<dbReference type="Gene3D" id="1.10.10.10">
    <property type="entry name" value="Winged helix-like DNA-binding domain superfamily/Winged helix DNA-binding domain"/>
    <property type="match status" value="1"/>
</dbReference>
<dbReference type="GeneID" id="31742624"/>
<accession>A0A5N1IEN5</accession>
<dbReference type="EMBL" id="JBBVUL010000001">
    <property type="protein sequence ID" value="MEL0564339.1"/>
    <property type="molecule type" value="Genomic_DNA"/>
</dbReference>
<dbReference type="InterPro" id="IPR000835">
    <property type="entry name" value="HTH_MarR-typ"/>
</dbReference>
<dbReference type="Proteomes" id="UP001385848">
    <property type="component" value="Unassembled WGS sequence"/>
</dbReference>
<dbReference type="SUPFAM" id="SSF46785">
    <property type="entry name" value="Winged helix' DNA-binding domain"/>
    <property type="match status" value="1"/>
</dbReference>
<gene>
    <name evidence="3" type="ORF">AAC431_00165</name>
    <name evidence="2" type="ORF">F6H94_01150</name>
</gene>
<evidence type="ECO:0000313" key="3">
    <source>
        <dbReference type="EMBL" id="MEL0564339.1"/>
    </source>
</evidence>
<evidence type="ECO:0000313" key="2">
    <source>
        <dbReference type="EMBL" id="KAA9324112.1"/>
    </source>
</evidence>
<dbReference type="EMBL" id="VYWW01000003">
    <property type="protein sequence ID" value="KAA9324112.1"/>
    <property type="molecule type" value="Genomic_DNA"/>
</dbReference>
<reference evidence="2 4" key="1">
    <citation type="submission" date="2019-09" db="EMBL/GenBank/DDBJ databases">
        <title>Draft genome sequence assemblies of isolates from the urinary tract.</title>
        <authorList>
            <person name="Mores C.R."/>
            <person name="Putonti C."/>
            <person name="Wolfe A.J."/>
        </authorList>
    </citation>
    <scope>NUCLEOTIDE SEQUENCE [LARGE SCALE GENOMIC DNA]</scope>
    <source>
        <strain evidence="2 4">UMB246</strain>
    </source>
</reference>
<keyword evidence="5" id="KW-1185">Reference proteome</keyword>
<dbReference type="GO" id="GO:0003700">
    <property type="term" value="F:DNA-binding transcription factor activity"/>
    <property type="evidence" value="ECO:0007669"/>
    <property type="project" value="InterPro"/>
</dbReference>
<evidence type="ECO:0000259" key="1">
    <source>
        <dbReference type="Pfam" id="PF12802"/>
    </source>
</evidence>
<proteinExistence type="predicted"/>